<dbReference type="AlphaFoldDB" id="A0A5B7I1E6"/>
<proteinExistence type="predicted"/>
<dbReference type="Proteomes" id="UP000324222">
    <property type="component" value="Unassembled WGS sequence"/>
</dbReference>
<keyword evidence="2" id="KW-1185">Reference proteome</keyword>
<sequence length="86" mass="9648">MLQHEVKGISKFFVIFGSWTRKAQEQSIGGQVGRLVSRAHPPRQLSGVNRLWQVRGGRLGSGWNRGREGSHTPHYRLLSLMLPGSN</sequence>
<comment type="caution">
    <text evidence="1">The sequence shown here is derived from an EMBL/GenBank/DDBJ whole genome shotgun (WGS) entry which is preliminary data.</text>
</comment>
<name>A0A5B7I1E6_PORTR</name>
<evidence type="ECO:0000313" key="2">
    <source>
        <dbReference type="Proteomes" id="UP000324222"/>
    </source>
</evidence>
<accession>A0A5B7I1E6</accession>
<reference evidence="1 2" key="1">
    <citation type="submission" date="2019-05" db="EMBL/GenBank/DDBJ databases">
        <title>Another draft genome of Portunus trituberculatus and its Hox gene families provides insights of decapod evolution.</title>
        <authorList>
            <person name="Jeong J.-H."/>
            <person name="Song I."/>
            <person name="Kim S."/>
            <person name="Choi T."/>
            <person name="Kim D."/>
            <person name="Ryu S."/>
            <person name="Kim W."/>
        </authorList>
    </citation>
    <scope>NUCLEOTIDE SEQUENCE [LARGE SCALE GENOMIC DNA]</scope>
    <source>
        <tissue evidence="1">Muscle</tissue>
    </source>
</reference>
<dbReference type="EMBL" id="VSRR010042536">
    <property type="protein sequence ID" value="MPC76073.1"/>
    <property type="molecule type" value="Genomic_DNA"/>
</dbReference>
<organism evidence="1 2">
    <name type="scientific">Portunus trituberculatus</name>
    <name type="common">Swimming crab</name>
    <name type="synonym">Neptunus trituberculatus</name>
    <dbReference type="NCBI Taxonomy" id="210409"/>
    <lineage>
        <taxon>Eukaryota</taxon>
        <taxon>Metazoa</taxon>
        <taxon>Ecdysozoa</taxon>
        <taxon>Arthropoda</taxon>
        <taxon>Crustacea</taxon>
        <taxon>Multicrustacea</taxon>
        <taxon>Malacostraca</taxon>
        <taxon>Eumalacostraca</taxon>
        <taxon>Eucarida</taxon>
        <taxon>Decapoda</taxon>
        <taxon>Pleocyemata</taxon>
        <taxon>Brachyura</taxon>
        <taxon>Eubrachyura</taxon>
        <taxon>Portunoidea</taxon>
        <taxon>Portunidae</taxon>
        <taxon>Portuninae</taxon>
        <taxon>Portunus</taxon>
    </lineage>
</organism>
<protein>
    <submittedName>
        <fullName evidence="1">Uncharacterized protein</fullName>
    </submittedName>
</protein>
<evidence type="ECO:0000313" key="1">
    <source>
        <dbReference type="EMBL" id="MPC76073.1"/>
    </source>
</evidence>
<gene>
    <name evidence="1" type="ORF">E2C01_070474</name>
</gene>